<accession>A0A1G7JC93</accession>
<proteinExistence type="predicted"/>
<dbReference type="PANTHER" id="PTHR47495:SF2">
    <property type="entry name" value="ALDEHYDE DEHYDROGENASE"/>
    <property type="match status" value="1"/>
</dbReference>
<dbReference type="EMBL" id="FNAO01000022">
    <property type="protein sequence ID" value="SDF22394.1"/>
    <property type="molecule type" value="Genomic_DNA"/>
</dbReference>
<evidence type="ECO:0000313" key="2">
    <source>
        <dbReference type="Proteomes" id="UP000199109"/>
    </source>
</evidence>
<protein>
    <submittedName>
        <fullName evidence="1">Isoquinoline 1-oxidoreductase, beta subunit</fullName>
    </submittedName>
</protein>
<dbReference type="PANTHER" id="PTHR47495">
    <property type="entry name" value="ALDEHYDE DEHYDROGENASE"/>
    <property type="match status" value="1"/>
</dbReference>
<evidence type="ECO:0000313" key="1">
    <source>
        <dbReference type="EMBL" id="SDF22394.1"/>
    </source>
</evidence>
<keyword evidence="2" id="KW-1185">Reference proteome</keyword>
<dbReference type="SUPFAM" id="SSF56003">
    <property type="entry name" value="Molybdenum cofactor-binding domain"/>
    <property type="match status" value="1"/>
</dbReference>
<name>A0A1G7JC93_9FLAO</name>
<sequence>MPMALRRSIGFFANNHNQFGELTFENGVPQKNNFHQYQMIRMKEAPNEIDVHFVQNEIDPTGMGEPPFPPVFGAMANALDKATGTRYYKQPFVTDKPPLVG</sequence>
<dbReference type="Proteomes" id="UP000199109">
    <property type="component" value="Unassembled WGS sequence"/>
</dbReference>
<dbReference type="STRING" id="641691.SAMN05421636_1223"/>
<dbReference type="GO" id="GO:0016491">
    <property type="term" value="F:oxidoreductase activity"/>
    <property type="evidence" value="ECO:0007669"/>
    <property type="project" value="InterPro"/>
</dbReference>
<dbReference type="InterPro" id="IPR037165">
    <property type="entry name" value="AldOxase/xan_DH_Mopterin-bd_sf"/>
</dbReference>
<gene>
    <name evidence="1" type="ORF">SAMN05421636_1223</name>
</gene>
<dbReference type="InterPro" id="IPR052516">
    <property type="entry name" value="N-heterocyclic_Hydroxylase"/>
</dbReference>
<dbReference type="AlphaFoldDB" id="A0A1G7JC93"/>
<reference evidence="1 2" key="1">
    <citation type="submission" date="2016-10" db="EMBL/GenBank/DDBJ databases">
        <authorList>
            <person name="de Groot N.N."/>
        </authorList>
    </citation>
    <scope>NUCLEOTIDE SEQUENCE [LARGE SCALE GENOMIC DNA]</scope>
    <source>
        <strain evidence="1 2">DSM 23421</strain>
    </source>
</reference>
<organism evidence="1 2">
    <name type="scientific">Pricia antarctica</name>
    <dbReference type="NCBI Taxonomy" id="641691"/>
    <lineage>
        <taxon>Bacteria</taxon>
        <taxon>Pseudomonadati</taxon>
        <taxon>Bacteroidota</taxon>
        <taxon>Flavobacteriia</taxon>
        <taxon>Flavobacteriales</taxon>
        <taxon>Flavobacteriaceae</taxon>
        <taxon>Pricia</taxon>
    </lineage>
</organism>
<dbReference type="Gene3D" id="3.30.365.10">
    <property type="entry name" value="Aldehyde oxidase/xanthine dehydrogenase, molybdopterin binding domain"/>
    <property type="match status" value="1"/>
</dbReference>